<evidence type="ECO:0000313" key="2">
    <source>
        <dbReference type="EMBL" id="CKS14650.1"/>
    </source>
</evidence>
<reference evidence="3 4" key="1">
    <citation type="submission" date="2015-03" db="EMBL/GenBank/DDBJ databases">
        <authorList>
            <consortium name="Pathogen Informatics"/>
        </authorList>
    </citation>
    <scope>NUCLEOTIDE SEQUENCE [LARGE SCALE GENOMIC DNA]</scope>
    <source>
        <strain evidence="2 3">Bir 172</strain>
        <strain evidence="1 4">Bir 185</strain>
    </source>
</reference>
<protein>
    <submittedName>
        <fullName evidence="2">Uncharacterized protein</fullName>
    </submittedName>
</protein>
<evidence type="ECO:0000313" key="1">
    <source>
        <dbReference type="EMBL" id="CKR39525.1"/>
    </source>
</evidence>
<evidence type="ECO:0000313" key="3">
    <source>
        <dbReference type="Proteomes" id="UP000048948"/>
    </source>
</evidence>
<gene>
    <name evidence="2" type="ORF">ERS027646_01343</name>
    <name evidence="1" type="ORF">ERS027659_01307</name>
</gene>
<proteinExistence type="predicted"/>
<evidence type="ECO:0000313" key="4">
    <source>
        <dbReference type="Proteomes" id="UP000050164"/>
    </source>
</evidence>
<sequence>MAATSAAHISSYTPSAAAINGAFCPNKFVITSCTNASRLAATAAGSTVAACAASKMLATARACPAAPAD</sequence>
<dbReference type="EMBL" id="CNFT01000230">
    <property type="protein sequence ID" value="CKR39525.1"/>
    <property type="molecule type" value="Genomic_DNA"/>
</dbReference>
<dbReference type="EMBL" id="CNGE01000189">
    <property type="protein sequence ID" value="CKS14650.1"/>
    <property type="molecule type" value="Genomic_DNA"/>
</dbReference>
<dbReference type="AlphaFoldDB" id="A0A655A8P6"/>
<name>A0A655A8P6_MYCTX</name>
<accession>A0A655A8P6</accession>
<dbReference type="Proteomes" id="UP000048948">
    <property type="component" value="Unassembled WGS sequence"/>
</dbReference>
<dbReference type="Proteomes" id="UP000050164">
    <property type="component" value="Unassembled WGS sequence"/>
</dbReference>
<organism evidence="2 3">
    <name type="scientific">Mycobacterium tuberculosis</name>
    <dbReference type="NCBI Taxonomy" id="1773"/>
    <lineage>
        <taxon>Bacteria</taxon>
        <taxon>Bacillati</taxon>
        <taxon>Actinomycetota</taxon>
        <taxon>Actinomycetes</taxon>
        <taxon>Mycobacteriales</taxon>
        <taxon>Mycobacteriaceae</taxon>
        <taxon>Mycobacterium</taxon>
        <taxon>Mycobacterium tuberculosis complex</taxon>
    </lineage>
</organism>